<evidence type="ECO:0000313" key="1">
    <source>
        <dbReference type="EMBL" id="KKL99990.1"/>
    </source>
</evidence>
<organism evidence="1">
    <name type="scientific">marine sediment metagenome</name>
    <dbReference type="NCBI Taxonomy" id="412755"/>
    <lineage>
        <taxon>unclassified sequences</taxon>
        <taxon>metagenomes</taxon>
        <taxon>ecological metagenomes</taxon>
    </lineage>
</organism>
<accession>A0A0F9J249</accession>
<sequence>MALSLFNNGNHCPSKKEICQGLYNGHSNIHNMRSFNLLRTRNLLVEGDAAIPVVAVNVLYSPRRPPKTVDAAEQCVRYTTGRPATRIVFVRPTDEPSRLLYEVSEAEQGMKGAGKLAKINNRVKHAIEEDCISPERARTMIYRMRDRAMPQLFEVEQLPDPKSKALPFLVTRLPDPKGSVIGPTTYAVGYCRKCGHKVFSLYPVPQEFCADCEKAA</sequence>
<comment type="caution">
    <text evidence="1">The sequence shown here is derived from an EMBL/GenBank/DDBJ whole genome shotgun (WGS) entry which is preliminary data.</text>
</comment>
<name>A0A0F9J249_9ZZZZ</name>
<dbReference type="AlphaFoldDB" id="A0A0F9J249"/>
<reference evidence="1" key="1">
    <citation type="journal article" date="2015" name="Nature">
        <title>Complex archaea that bridge the gap between prokaryotes and eukaryotes.</title>
        <authorList>
            <person name="Spang A."/>
            <person name="Saw J.H."/>
            <person name="Jorgensen S.L."/>
            <person name="Zaremba-Niedzwiedzka K."/>
            <person name="Martijn J."/>
            <person name="Lind A.E."/>
            <person name="van Eijk R."/>
            <person name="Schleper C."/>
            <person name="Guy L."/>
            <person name="Ettema T.J."/>
        </authorList>
    </citation>
    <scope>NUCLEOTIDE SEQUENCE</scope>
</reference>
<gene>
    <name evidence="1" type="ORF">LCGC14_1808890</name>
</gene>
<dbReference type="EMBL" id="LAZR01017537">
    <property type="protein sequence ID" value="KKL99990.1"/>
    <property type="molecule type" value="Genomic_DNA"/>
</dbReference>
<proteinExistence type="predicted"/>
<protein>
    <submittedName>
        <fullName evidence="1">Uncharacterized protein</fullName>
    </submittedName>
</protein>